<gene>
    <name evidence="7" type="ORF">V144x_57660</name>
</gene>
<evidence type="ECO:0000259" key="6">
    <source>
        <dbReference type="Pfam" id="PF03404"/>
    </source>
</evidence>
<accession>A0A517W4S2</accession>
<dbReference type="InterPro" id="IPR014756">
    <property type="entry name" value="Ig_E-set"/>
</dbReference>
<dbReference type="InterPro" id="IPR008335">
    <property type="entry name" value="Mopterin_OxRdtase_euk"/>
</dbReference>
<name>A0A517W4S2_9PLAN</name>
<dbReference type="SUPFAM" id="SSF56524">
    <property type="entry name" value="Oxidoreductase molybdopterin-binding domain"/>
    <property type="match status" value="1"/>
</dbReference>
<dbReference type="KEGG" id="gaw:V144x_57660"/>
<dbReference type="PANTHER" id="PTHR19372:SF7">
    <property type="entry name" value="SULFITE OXIDASE, MITOCHONDRIAL"/>
    <property type="match status" value="1"/>
</dbReference>
<evidence type="ECO:0000256" key="4">
    <source>
        <dbReference type="ARBA" id="ARBA00023002"/>
    </source>
</evidence>
<dbReference type="InterPro" id="IPR000572">
    <property type="entry name" value="OxRdtase_Mopterin-bd_dom"/>
</dbReference>
<evidence type="ECO:0000256" key="2">
    <source>
        <dbReference type="ARBA" id="ARBA00022505"/>
    </source>
</evidence>
<dbReference type="Proteomes" id="UP000318704">
    <property type="component" value="Chromosome"/>
</dbReference>
<protein>
    <submittedName>
        <fullName evidence="7">TMAO/DMSO reductase</fullName>
    </submittedName>
</protein>
<dbReference type="SUPFAM" id="SSF81296">
    <property type="entry name" value="E set domains"/>
    <property type="match status" value="1"/>
</dbReference>
<dbReference type="GO" id="GO:0006790">
    <property type="term" value="P:sulfur compound metabolic process"/>
    <property type="evidence" value="ECO:0007669"/>
    <property type="project" value="TreeGrafter"/>
</dbReference>
<dbReference type="EMBL" id="CP037920">
    <property type="protein sequence ID" value="QDU00253.1"/>
    <property type="molecule type" value="Genomic_DNA"/>
</dbReference>
<dbReference type="GO" id="GO:0043546">
    <property type="term" value="F:molybdopterin cofactor binding"/>
    <property type="evidence" value="ECO:0007669"/>
    <property type="project" value="TreeGrafter"/>
</dbReference>
<sequence length="413" mass="45970">MNKSSGLPREDNISRRQLLQWAGLASVAGLLPSGCSSETSDLSSLPSFDQPIARFPEKVPMHLINDRAPQLETPREYFAEDLTPNEAFFVRWHLQPIPTKVDLQTWRLKIGGHIDKPLALSMDELRKMEPTEFVAVCQCSGNSRKFFNPPVPGGQWADGAMGNARWKGVSVRDILKRAGVKAGAVDTTFNGLDTGPLPATPDFIKSLAIDHAMQPDVILAYEMNGKPLPLLNGFPIRLVVPGWYATYWVKSIWEINVLPEKFTGYWMAKAYHIPDNADGSEKPDELAKQKVPISLLNVRSLWVNPNPEADVNRVLTGQPVPLEGIAFDAGAGIKQVEFSVDGGKTWKGTSLEADLGRYSFRRWRANWTPTQRGSYRLLVRATNNQGETQPMKSKWNTGGYMRNVIEEVTVEAS</sequence>
<dbReference type="InterPro" id="IPR036374">
    <property type="entry name" value="OxRdtase_Mopterin-bd_sf"/>
</dbReference>
<dbReference type="InterPro" id="IPR005066">
    <property type="entry name" value="MoCF_OxRdtse_dimer"/>
</dbReference>
<dbReference type="InterPro" id="IPR006311">
    <property type="entry name" value="TAT_signal"/>
</dbReference>
<feature type="domain" description="Oxidoreductase molybdopterin-binding" evidence="5">
    <location>
        <begin position="96"/>
        <end position="266"/>
    </location>
</feature>
<dbReference type="GO" id="GO:0030151">
    <property type="term" value="F:molybdenum ion binding"/>
    <property type="evidence" value="ECO:0007669"/>
    <property type="project" value="InterPro"/>
</dbReference>
<dbReference type="Pfam" id="PF00174">
    <property type="entry name" value="Oxidored_molyb"/>
    <property type="match status" value="1"/>
</dbReference>
<keyword evidence="2" id="KW-0500">Molybdenum</keyword>
<dbReference type="AlphaFoldDB" id="A0A517W4S2"/>
<dbReference type="GO" id="GO:0020037">
    <property type="term" value="F:heme binding"/>
    <property type="evidence" value="ECO:0007669"/>
    <property type="project" value="TreeGrafter"/>
</dbReference>
<dbReference type="Gene3D" id="3.90.420.10">
    <property type="entry name" value="Oxidoreductase, molybdopterin-binding domain"/>
    <property type="match status" value="1"/>
</dbReference>
<reference evidence="7 8" key="1">
    <citation type="submission" date="2019-03" db="EMBL/GenBank/DDBJ databases">
        <title>Deep-cultivation of Planctomycetes and their phenomic and genomic characterization uncovers novel biology.</title>
        <authorList>
            <person name="Wiegand S."/>
            <person name="Jogler M."/>
            <person name="Boedeker C."/>
            <person name="Pinto D."/>
            <person name="Vollmers J."/>
            <person name="Rivas-Marin E."/>
            <person name="Kohn T."/>
            <person name="Peeters S.H."/>
            <person name="Heuer A."/>
            <person name="Rast P."/>
            <person name="Oberbeckmann S."/>
            <person name="Bunk B."/>
            <person name="Jeske O."/>
            <person name="Meyerdierks A."/>
            <person name="Storesund J.E."/>
            <person name="Kallscheuer N."/>
            <person name="Luecker S."/>
            <person name="Lage O.M."/>
            <person name="Pohl T."/>
            <person name="Merkel B.J."/>
            <person name="Hornburger P."/>
            <person name="Mueller R.-W."/>
            <person name="Bruemmer F."/>
            <person name="Labrenz M."/>
            <person name="Spormann A.M."/>
            <person name="Op den Camp H."/>
            <person name="Overmann J."/>
            <person name="Amann R."/>
            <person name="Jetten M.S.M."/>
            <person name="Mascher T."/>
            <person name="Medema M.H."/>
            <person name="Devos D.P."/>
            <person name="Kaster A.-K."/>
            <person name="Ovreas L."/>
            <person name="Rohde M."/>
            <person name="Galperin M.Y."/>
            <person name="Jogler C."/>
        </authorList>
    </citation>
    <scope>NUCLEOTIDE SEQUENCE [LARGE SCALE GENOMIC DNA]</scope>
    <source>
        <strain evidence="7 8">V144</strain>
    </source>
</reference>
<organism evidence="7 8">
    <name type="scientific">Gimesia aquarii</name>
    <dbReference type="NCBI Taxonomy" id="2527964"/>
    <lineage>
        <taxon>Bacteria</taxon>
        <taxon>Pseudomonadati</taxon>
        <taxon>Planctomycetota</taxon>
        <taxon>Planctomycetia</taxon>
        <taxon>Planctomycetales</taxon>
        <taxon>Planctomycetaceae</taxon>
        <taxon>Gimesia</taxon>
    </lineage>
</organism>
<keyword evidence="4" id="KW-0560">Oxidoreductase</keyword>
<proteinExistence type="predicted"/>
<comment type="cofactor">
    <cofactor evidence="1">
        <name>Mo-molybdopterin</name>
        <dbReference type="ChEBI" id="CHEBI:71302"/>
    </cofactor>
</comment>
<feature type="domain" description="Moybdenum cofactor oxidoreductase dimerisation" evidence="6">
    <location>
        <begin position="293"/>
        <end position="411"/>
    </location>
</feature>
<dbReference type="Pfam" id="PF03404">
    <property type="entry name" value="Mo-co_dimer"/>
    <property type="match status" value="1"/>
</dbReference>
<dbReference type="GO" id="GO:0008482">
    <property type="term" value="F:sulfite oxidase activity"/>
    <property type="evidence" value="ECO:0007669"/>
    <property type="project" value="TreeGrafter"/>
</dbReference>
<evidence type="ECO:0000313" key="8">
    <source>
        <dbReference type="Proteomes" id="UP000318704"/>
    </source>
</evidence>
<evidence type="ECO:0000256" key="1">
    <source>
        <dbReference type="ARBA" id="ARBA00001924"/>
    </source>
</evidence>
<evidence type="ECO:0000256" key="3">
    <source>
        <dbReference type="ARBA" id="ARBA00022723"/>
    </source>
</evidence>
<evidence type="ECO:0000259" key="5">
    <source>
        <dbReference type="Pfam" id="PF00174"/>
    </source>
</evidence>
<dbReference type="PROSITE" id="PS51318">
    <property type="entry name" value="TAT"/>
    <property type="match status" value="1"/>
</dbReference>
<keyword evidence="3" id="KW-0479">Metal-binding</keyword>
<dbReference type="Gene3D" id="2.60.40.650">
    <property type="match status" value="1"/>
</dbReference>
<dbReference type="PANTHER" id="PTHR19372">
    <property type="entry name" value="SULFITE REDUCTASE"/>
    <property type="match status" value="1"/>
</dbReference>
<evidence type="ECO:0000313" key="7">
    <source>
        <dbReference type="EMBL" id="QDU00253.1"/>
    </source>
</evidence>
<dbReference type="RefSeq" id="WP_144990447.1">
    <property type="nucleotide sequence ID" value="NZ_CP037920.1"/>
</dbReference>
<dbReference type="PRINTS" id="PR00407">
    <property type="entry name" value="EUMOPTERIN"/>
</dbReference>